<dbReference type="SMART" id="SM00355">
    <property type="entry name" value="ZnF_C2H2"/>
    <property type="match status" value="2"/>
</dbReference>
<proteinExistence type="predicted"/>
<dbReference type="PROSITE" id="PS00028">
    <property type="entry name" value="ZINC_FINGER_C2H2_1"/>
    <property type="match status" value="1"/>
</dbReference>
<name>H6BVF5_EXODN</name>
<dbReference type="GeneID" id="20308638"/>
<keyword evidence="1" id="KW-0479">Metal-binding</keyword>
<evidence type="ECO:0000313" key="3">
    <source>
        <dbReference type="EMBL" id="EHY55885.1"/>
    </source>
</evidence>
<dbReference type="AlphaFoldDB" id="H6BVF5"/>
<dbReference type="STRING" id="858893.H6BVF5"/>
<dbReference type="InterPro" id="IPR013087">
    <property type="entry name" value="Znf_C2H2_type"/>
</dbReference>
<evidence type="ECO:0000256" key="1">
    <source>
        <dbReference type="PROSITE-ProRule" id="PRU00042"/>
    </source>
</evidence>
<organism evidence="3 4">
    <name type="scientific">Exophiala dermatitidis (strain ATCC 34100 / CBS 525.76 / NIH/UT8656)</name>
    <name type="common">Black yeast</name>
    <name type="synonym">Wangiella dermatitidis</name>
    <dbReference type="NCBI Taxonomy" id="858893"/>
    <lineage>
        <taxon>Eukaryota</taxon>
        <taxon>Fungi</taxon>
        <taxon>Dikarya</taxon>
        <taxon>Ascomycota</taxon>
        <taxon>Pezizomycotina</taxon>
        <taxon>Eurotiomycetes</taxon>
        <taxon>Chaetothyriomycetidae</taxon>
        <taxon>Chaetothyriales</taxon>
        <taxon>Herpotrichiellaceae</taxon>
        <taxon>Exophiala</taxon>
    </lineage>
</organism>
<evidence type="ECO:0000259" key="2">
    <source>
        <dbReference type="PROSITE" id="PS50157"/>
    </source>
</evidence>
<keyword evidence="4" id="KW-1185">Reference proteome</keyword>
<dbReference type="SUPFAM" id="SSF57667">
    <property type="entry name" value="beta-beta-alpha zinc fingers"/>
    <property type="match status" value="1"/>
</dbReference>
<dbReference type="HOGENOM" id="CLU_885756_0_0_1"/>
<dbReference type="InterPro" id="IPR036236">
    <property type="entry name" value="Znf_C2H2_sf"/>
</dbReference>
<dbReference type="GO" id="GO:0008270">
    <property type="term" value="F:zinc ion binding"/>
    <property type="evidence" value="ECO:0007669"/>
    <property type="project" value="UniProtKB-KW"/>
</dbReference>
<dbReference type="InParanoid" id="H6BVF5"/>
<dbReference type="Gene3D" id="3.30.160.60">
    <property type="entry name" value="Classic Zinc Finger"/>
    <property type="match status" value="1"/>
</dbReference>
<reference evidence="3" key="1">
    <citation type="submission" date="2011-07" db="EMBL/GenBank/DDBJ databases">
        <title>The Genome Sequence of Exophiala (Wangiella) dermatitidis NIH/UT8656.</title>
        <authorList>
            <consortium name="The Broad Institute Genome Sequencing Platform"/>
            <person name="Cuomo C."/>
            <person name="Wang Z."/>
            <person name="Hunicke-Smith S."/>
            <person name="Szanislo P.J."/>
            <person name="Earl A."/>
            <person name="Young S.K."/>
            <person name="Zeng Q."/>
            <person name="Gargeya S."/>
            <person name="Fitzgerald M."/>
            <person name="Haas B."/>
            <person name="Abouelleil A."/>
            <person name="Alvarado L."/>
            <person name="Arachchi H.M."/>
            <person name="Berlin A."/>
            <person name="Brown A."/>
            <person name="Chapman S.B."/>
            <person name="Chen Z."/>
            <person name="Dunbar C."/>
            <person name="Freedman E."/>
            <person name="Gearin G."/>
            <person name="Gellesch M."/>
            <person name="Goldberg J."/>
            <person name="Griggs A."/>
            <person name="Gujja S."/>
            <person name="Heiman D."/>
            <person name="Howarth C."/>
            <person name="Larson L."/>
            <person name="Lui A."/>
            <person name="MacDonald P.J.P."/>
            <person name="Montmayeur A."/>
            <person name="Murphy C."/>
            <person name="Neiman D."/>
            <person name="Pearson M."/>
            <person name="Priest M."/>
            <person name="Roberts A."/>
            <person name="Saif S."/>
            <person name="Shea T."/>
            <person name="Shenoy N."/>
            <person name="Sisk P."/>
            <person name="Stolte C."/>
            <person name="Sykes S."/>
            <person name="Wortman J."/>
            <person name="Nusbaum C."/>
            <person name="Birren B."/>
        </authorList>
    </citation>
    <scope>NUCLEOTIDE SEQUENCE</scope>
    <source>
        <strain evidence="3">NIH/UT8656</strain>
    </source>
</reference>
<dbReference type="EMBL" id="JH226132">
    <property type="protein sequence ID" value="EHY55885.1"/>
    <property type="molecule type" value="Genomic_DNA"/>
</dbReference>
<protein>
    <recommendedName>
        <fullName evidence="2">C2H2-type domain-containing protein</fullName>
    </recommendedName>
</protein>
<dbReference type="RefSeq" id="XP_009156346.1">
    <property type="nucleotide sequence ID" value="XM_009158098.1"/>
</dbReference>
<evidence type="ECO:0000313" key="4">
    <source>
        <dbReference type="Proteomes" id="UP000007304"/>
    </source>
</evidence>
<keyword evidence="1" id="KW-0862">Zinc</keyword>
<accession>H6BVF5</accession>
<dbReference type="PROSITE" id="PS50157">
    <property type="entry name" value="ZINC_FINGER_C2H2_2"/>
    <property type="match status" value="1"/>
</dbReference>
<keyword evidence="1" id="KW-0863">Zinc-finger</keyword>
<dbReference type="VEuPathDB" id="FungiDB:HMPREF1120_03999"/>
<gene>
    <name evidence="3" type="ORF">HMPREF1120_03999</name>
</gene>
<feature type="domain" description="C2H2-type" evidence="2">
    <location>
        <begin position="6"/>
        <end position="36"/>
    </location>
</feature>
<dbReference type="Proteomes" id="UP000007304">
    <property type="component" value="Unassembled WGS sequence"/>
</dbReference>
<sequence>MAGKAFSCGQPGCNGEYTSKGALASHTRSQHGGRKLSCRYCPKQVANATNLRRHEKTCEKGPANAVHTKYVCAWRSCVFSGKRKDNTKRHMEACAKRPAHMGDELPEPIMVLPEGQVGGVLPDVTQWQIGEPPVLPQSRGQGEEAGAEAAGLPGFPLRGQGPVAAFAAQEPVAPLGGLQEGHDALPQFDLDALLADPELFPEGSVAPLGLPEGQHALPQYFNPQQRTDATGLLPEGQTAPPQYVNPQQLLLVGGRFPGEYGTLLGNSAQGMSLYNGIPQGWAGGHPDINGRGSAFLGQGNWNLSKRFVPQLRAL</sequence>